<dbReference type="CDD" id="cd02947">
    <property type="entry name" value="TRX_family"/>
    <property type="match status" value="1"/>
</dbReference>
<dbReference type="PROSITE" id="PS51352">
    <property type="entry name" value="THIOREDOXIN_2"/>
    <property type="match status" value="1"/>
</dbReference>
<dbReference type="PATRIC" id="fig|1454003.3.peg.3907"/>
<dbReference type="SUPFAM" id="SSF52833">
    <property type="entry name" value="Thioredoxin-like"/>
    <property type="match status" value="1"/>
</dbReference>
<accession>A0A011QF40</accession>
<evidence type="ECO:0000259" key="1">
    <source>
        <dbReference type="PROSITE" id="PS51352"/>
    </source>
</evidence>
<dbReference type="AlphaFoldDB" id="A0A011QF40"/>
<dbReference type="STRING" id="1454003.AW10_03844"/>
<name>A0A011QF40_9PROT</name>
<evidence type="ECO:0000313" key="2">
    <source>
        <dbReference type="EMBL" id="EXI77399.1"/>
    </source>
</evidence>
<organism evidence="2 3">
    <name type="scientific">Candidatus Accumulibacter appositus</name>
    <dbReference type="NCBI Taxonomy" id="1454003"/>
    <lineage>
        <taxon>Bacteria</taxon>
        <taxon>Pseudomonadati</taxon>
        <taxon>Pseudomonadota</taxon>
        <taxon>Betaproteobacteria</taxon>
        <taxon>Candidatus Accumulibacter</taxon>
    </lineage>
</organism>
<dbReference type="Pfam" id="PF00085">
    <property type="entry name" value="Thioredoxin"/>
    <property type="match status" value="1"/>
</dbReference>
<dbReference type="Proteomes" id="UP000021816">
    <property type="component" value="Unassembled WGS sequence"/>
</dbReference>
<dbReference type="InterPro" id="IPR013766">
    <property type="entry name" value="Thioredoxin_domain"/>
</dbReference>
<gene>
    <name evidence="2" type="ORF">AW10_03844</name>
</gene>
<evidence type="ECO:0000313" key="3">
    <source>
        <dbReference type="Proteomes" id="UP000021816"/>
    </source>
</evidence>
<reference evidence="2 3" key="1">
    <citation type="submission" date="2014-02" db="EMBL/GenBank/DDBJ databases">
        <title>Expanding our view of genomic diversity in Candidatus Accumulibacter clades.</title>
        <authorList>
            <person name="Skennerton C.T."/>
            <person name="Barr J.J."/>
            <person name="Slater F.R."/>
            <person name="Bond P.L."/>
            <person name="Tyson G.W."/>
        </authorList>
    </citation>
    <scope>NUCLEOTIDE SEQUENCE [LARGE SCALE GENOMIC DNA]</scope>
    <source>
        <strain evidence="3">BA-92</strain>
    </source>
</reference>
<dbReference type="InterPro" id="IPR036249">
    <property type="entry name" value="Thioredoxin-like_sf"/>
</dbReference>
<dbReference type="EMBL" id="JEMX01000099">
    <property type="protein sequence ID" value="EXI77399.1"/>
    <property type="molecule type" value="Genomic_DNA"/>
</dbReference>
<dbReference type="Gene3D" id="3.40.30.10">
    <property type="entry name" value="Glutaredoxin"/>
    <property type="match status" value="1"/>
</dbReference>
<comment type="caution">
    <text evidence="2">The sequence shown here is derived from an EMBL/GenBank/DDBJ whole genome shotgun (WGS) entry which is preliminary data.</text>
</comment>
<feature type="domain" description="Thioredoxin" evidence="1">
    <location>
        <begin position="1"/>
        <end position="108"/>
    </location>
</feature>
<sequence length="110" mass="12204">MNTSSNPTRSEPSRSEIDALQEPTIIEFGASWCGYCRAARPLIAELLASHPLIAHLKVEDGPGRLLGRSFHVKLWPTLIFMHHGQEVARVVRPADIREMESALAQFSTIA</sequence>
<protein>
    <recommendedName>
        <fullName evidence="1">Thioredoxin domain-containing protein</fullName>
    </recommendedName>
</protein>
<proteinExistence type="predicted"/>